<dbReference type="OrthoDB" id="5592477at2"/>
<dbReference type="PANTHER" id="PTHR31885">
    <property type="entry name" value="GH04784P"/>
    <property type="match status" value="1"/>
</dbReference>
<keyword evidence="5 6" id="KW-0472">Membrane</keyword>
<dbReference type="STRING" id="237069.SAMN05216498_2248"/>
<organism evidence="7 8">
    <name type="scientific">Tenuibacillus multivorans</name>
    <dbReference type="NCBI Taxonomy" id="237069"/>
    <lineage>
        <taxon>Bacteria</taxon>
        <taxon>Bacillati</taxon>
        <taxon>Bacillota</taxon>
        <taxon>Bacilli</taxon>
        <taxon>Bacillales</taxon>
        <taxon>Bacillaceae</taxon>
        <taxon>Tenuibacillus</taxon>
    </lineage>
</organism>
<protein>
    <submittedName>
        <fullName evidence="7">Uncharacterized membrane protein YhhN</fullName>
    </submittedName>
</protein>
<evidence type="ECO:0000256" key="1">
    <source>
        <dbReference type="ARBA" id="ARBA00004141"/>
    </source>
</evidence>
<dbReference type="GO" id="GO:0016020">
    <property type="term" value="C:membrane"/>
    <property type="evidence" value="ECO:0007669"/>
    <property type="project" value="UniProtKB-SubCell"/>
</dbReference>
<evidence type="ECO:0000313" key="7">
    <source>
        <dbReference type="EMBL" id="SDN41464.1"/>
    </source>
</evidence>
<feature type="transmembrane region" description="Helical" evidence="6">
    <location>
        <begin position="133"/>
        <end position="152"/>
    </location>
</feature>
<feature type="transmembrane region" description="Helical" evidence="6">
    <location>
        <begin position="157"/>
        <end position="178"/>
    </location>
</feature>
<feature type="transmembrane region" description="Helical" evidence="6">
    <location>
        <begin position="29"/>
        <end position="45"/>
    </location>
</feature>
<reference evidence="7 8" key="1">
    <citation type="submission" date="2016-10" db="EMBL/GenBank/DDBJ databases">
        <authorList>
            <person name="de Groot N.N."/>
        </authorList>
    </citation>
    <scope>NUCLEOTIDE SEQUENCE [LARGE SCALE GENOMIC DNA]</scope>
    <source>
        <strain evidence="7 8">CGMCC 1.3442</strain>
    </source>
</reference>
<keyword evidence="8" id="KW-1185">Reference proteome</keyword>
<gene>
    <name evidence="7" type="ORF">SAMN05216498_2248</name>
</gene>
<dbReference type="AlphaFoldDB" id="A0A1H0B748"/>
<keyword evidence="4 6" id="KW-1133">Transmembrane helix</keyword>
<comment type="subcellular location">
    <subcellularLocation>
        <location evidence="1">Membrane</location>
        <topology evidence="1">Multi-pass membrane protein</topology>
    </subcellularLocation>
</comment>
<sequence length="207" mass="23411">MKNLLTIAIILTALFYIFFRPSTSFEFELFLKVLPIAFIILYAILNMPKSRHLIHYLIIIGLVFGAVGDVTLHHFTIGLTAFLIGHLCYVVAFMTQWCSSFMRATSIVPIILFSYIIGHGLITSIVNSGKQSLIMPIILYIMVISFMVWTAIMTRNLFAAIGAILFLISDAILAWNMFVVEIPYASVLVMLFYYGAQYLIAKSLKDF</sequence>
<dbReference type="EMBL" id="FNIG01000004">
    <property type="protein sequence ID" value="SDN41464.1"/>
    <property type="molecule type" value="Genomic_DNA"/>
</dbReference>
<keyword evidence="3 6" id="KW-0812">Transmembrane</keyword>
<evidence type="ECO:0000256" key="2">
    <source>
        <dbReference type="ARBA" id="ARBA00007375"/>
    </source>
</evidence>
<proteinExistence type="inferred from homology"/>
<evidence type="ECO:0000256" key="3">
    <source>
        <dbReference type="ARBA" id="ARBA00022692"/>
    </source>
</evidence>
<dbReference type="RefSeq" id="WP_093856682.1">
    <property type="nucleotide sequence ID" value="NZ_BJVZ01000029.1"/>
</dbReference>
<feature type="transmembrane region" description="Helical" evidence="6">
    <location>
        <begin position="107"/>
        <end position="127"/>
    </location>
</feature>
<dbReference type="PANTHER" id="PTHR31885:SF6">
    <property type="entry name" value="GH04784P"/>
    <property type="match status" value="1"/>
</dbReference>
<feature type="transmembrane region" description="Helical" evidence="6">
    <location>
        <begin position="52"/>
        <end position="68"/>
    </location>
</feature>
<comment type="similarity">
    <text evidence="2">Belongs to the TMEM86 family.</text>
</comment>
<evidence type="ECO:0000256" key="6">
    <source>
        <dbReference type="SAM" id="Phobius"/>
    </source>
</evidence>
<dbReference type="GO" id="GO:0016787">
    <property type="term" value="F:hydrolase activity"/>
    <property type="evidence" value="ECO:0007669"/>
    <property type="project" value="TreeGrafter"/>
</dbReference>
<feature type="transmembrane region" description="Helical" evidence="6">
    <location>
        <begin position="184"/>
        <end position="201"/>
    </location>
</feature>
<evidence type="ECO:0000256" key="5">
    <source>
        <dbReference type="ARBA" id="ARBA00023136"/>
    </source>
</evidence>
<dbReference type="Pfam" id="PF07947">
    <property type="entry name" value="YhhN"/>
    <property type="match status" value="1"/>
</dbReference>
<accession>A0A1H0B748</accession>
<evidence type="ECO:0000313" key="8">
    <source>
        <dbReference type="Proteomes" id="UP000199334"/>
    </source>
</evidence>
<feature type="transmembrane region" description="Helical" evidence="6">
    <location>
        <begin position="74"/>
        <end position="95"/>
    </location>
</feature>
<evidence type="ECO:0000256" key="4">
    <source>
        <dbReference type="ARBA" id="ARBA00022989"/>
    </source>
</evidence>
<dbReference type="InterPro" id="IPR012506">
    <property type="entry name" value="TMEM86B-like"/>
</dbReference>
<dbReference type="Proteomes" id="UP000199334">
    <property type="component" value="Unassembled WGS sequence"/>
</dbReference>
<name>A0A1H0B748_9BACI</name>